<dbReference type="CDD" id="cd12166">
    <property type="entry name" value="2-Hacid_dh_7"/>
    <property type="match status" value="1"/>
</dbReference>
<dbReference type="PANTHER" id="PTHR43333">
    <property type="entry name" value="2-HACID_DH_C DOMAIN-CONTAINING PROTEIN"/>
    <property type="match status" value="1"/>
</dbReference>
<dbReference type="InterPro" id="IPR036291">
    <property type="entry name" value="NAD(P)-bd_dom_sf"/>
</dbReference>
<organism evidence="4 5">
    <name type="scientific">Glutamicibacter arilaitensis (strain DSM 16368 / CIP 108037 / IAM 15318 / JCM 13566 / NCIMB 14258 / Re117)</name>
    <name type="common">Arthrobacter arilaitensis</name>
    <dbReference type="NCBI Taxonomy" id="861360"/>
    <lineage>
        <taxon>Bacteria</taxon>
        <taxon>Bacillati</taxon>
        <taxon>Actinomycetota</taxon>
        <taxon>Actinomycetes</taxon>
        <taxon>Micrococcales</taxon>
        <taxon>Micrococcaceae</taxon>
        <taxon>Glutamicibacter</taxon>
    </lineage>
</organism>
<sequence length="342" mass="37057">MIRLLNQVGRGTDHFIQRLGTVEFKARATPGNISSHDWIHGLRVLVPWQSLVDSMQIPGVEPVLWNINDGEPPAADVLVTERPLDPSHRMRVGRIAGLKHVHLLSIGYEWVLDHLPEDVALSNSKGAVEDSTAEHCLALILASLRELPRAYQLQTEESWSRLWTSSLHGSNVVVLGVGGVGTAIIERLKPFKPAQITGVASTARTINGGIDVVSIENVHQLLPSAEIVICALPHTPQTQGLIGKEFMDRMRDGALLVNVGRGPIIATAALIKELETGRLRAALDVTDPEPLPVGHALWNAPGCIITPHMAGDTGQFVELVSELATRQVQLLSSGQTPLNLVR</sequence>
<feature type="domain" description="D-isomer specific 2-hydroxyacid dehydrogenase NAD-binding" evidence="3">
    <location>
        <begin position="137"/>
        <end position="310"/>
    </location>
</feature>
<dbReference type="GO" id="GO:0016491">
    <property type="term" value="F:oxidoreductase activity"/>
    <property type="evidence" value="ECO:0007669"/>
    <property type="project" value="UniProtKB-KW"/>
</dbReference>
<dbReference type="EMBL" id="FQ311875">
    <property type="protein sequence ID" value="CBT74881.1"/>
    <property type="molecule type" value="Genomic_DNA"/>
</dbReference>
<dbReference type="PANTHER" id="PTHR43333:SF1">
    <property type="entry name" value="D-ISOMER SPECIFIC 2-HYDROXYACID DEHYDROGENASE NAD-BINDING DOMAIN-CONTAINING PROTEIN"/>
    <property type="match status" value="1"/>
</dbReference>
<dbReference type="Gene3D" id="3.40.50.720">
    <property type="entry name" value="NAD(P)-binding Rossmann-like Domain"/>
    <property type="match status" value="2"/>
</dbReference>
<evidence type="ECO:0000313" key="5">
    <source>
        <dbReference type="Proteomes" id="UP000006878"/>
    </source>
</evidence>
<dbReference type="Pfam" id="PF02826">
    <property type="entry name" value="2-Hacid_dh_C"/>
    <property type="match status" value="1"/>
</dbReference>
<proteinExistence type="predicted"/>
<dbReference type="InterPro" id="IPR006140">
    <property type="entry name" value="D-isomer_DH_NAD-bd"/>
</dbReference>
<dbReference type="Proteomes" id="UP000006878">
    <property type="component" value="Chromosome"/>
</dbReference>
<evidence type="ECO:0000313" key="4">
    <source>
        <dbReference type="EMBL" id="CBT74881.1"/>
    </source>
</evidence>
<protein>
    <submittedName>
        <fullName evidence="4">D-isomer specific 2-hydroxyacid dehydrogenase family protein</fullName>
        <ecNumber evidence="4">1.1.1.-</ecNumber>
    </submittedName>
</protein>
<accession>A0ABP1U0J8</accession>
<gene>
    <name evidence="4" type="ordered locus">AARI_06530</name>
</gene>
<evidence type="ECO:0000256" key="2">
    <source>
        <dbReference type="ARBA" id="ARBA00023027"/>
    </source>
</evidence>
<dbReference type="SUPFAM" id="SSF51735">
    <property type="entry name" value="NAD(P)-binding Rossmann-fold domains"/>
    <property type="match status" value="1"/>
</dbReference>
<evidence type="ECO:0000256" key="1">
    <source>
        <dbReference type="ARBA" id="ARBA00023002"/>
    </source>
</evidence>
<dbReference type="EC" id="1.1.1.-" evidence="4"/>
<reference evidence="5" key="2">
    <citation type="submission" date="2010-07" db="EMBL/GenBank/DDBJ databases">
        <title>Complete genome sequence of Arthrobacter arilaitensis (strain DSM 16368 / CIP 108037 / JCM 13566 / Re117).</title>
        <authorList>
            <person name="Genoscope."/>
        </authorList>
    </citation>
    <scope>NUCLEOTIDE SEQUENCE [LARGE SCALE GENOMIC DNA]</scope>
    <source>
        <strain evidence="5">DSM 16368 / CIP 108037 / IAM 15318 / JCM 13566 / Re117</strain>
    </source>
</reference>
<reference evidence="5" key="1">
    <citation type="journal article" date="2010" name="PLoS ONE">
        <title>The Arthrobacter arilaitensis Re117 genome sequence reveals its genetic adaptation to the surface of cheese.</title>
        <authorList>
            <person name="Monnet C."/>
            <person name="Loux V."/>
            <person name="Gibrat J.F."/>
            <person name="Spinnler E."/>
            <person name="Barbe V."/>
            <person name="Vacherie B."/>
            <person name="Gavory F."/>
            <person name="Gourbeyre E."/>
            <person name="Siguier P."/>
            <person name="Chandler M."/>
            <person name="Elleuch R."/>
            <person name="Irlinger F."/>
            <person name="Vallaeys T."/>
        </authorList>
    </citation>
    <scope>NUCLEOTIDE SEQUENCE</scope>
    <source>
        <strain evidence="5">DSM 16368 / CIP 108037 / IAM 15318 / JCM 13566 / Re117</strain>
    </source>
</reference>
<evidence type="ECO:0000259" key="3">
    <source>
        <dbReference type="Pfam" id="PF02826"/>
    </source>
</evidence>
<keyword evidence="5" id="KW-1185">Reference proteome</keyword>
<keyword evidence="1 4" id="KW-0560">Oxidoreductase</keyword>
<keyword evidence="2" id="KW-0520">NAD</keyword>
<name>A0ABP1U0J8_GLUAR</name>